<dbReference type="Pfam" id="PF13472">
    <property type="entry name" value="Lipase_GDSL_2"/>
    <property type="match status" value="1"/>
</dbReference>
<dbReference type="Gene3D" id="3.40.50.1110">
    <property type="entry name" value="SGNH hydrolase"/>
    <property type="match status" value="1"/>
</dbReference>
<feature type="chain" id="PRO_5047178890" evidence="2">
    <location>
        <begin position="28"/>
        <end position="257"/>
    </location>
</feature>
<dbReference type="PANTHER" id="PTHR30383:SF26">
    <property type="entry name" value="SGNH HYDROLASE-TYPE ESTERASE DOMAIN-CONTAINING PROTEIN"/>
    <property type="match status" value="1"/>
</dbReference>
<name>A0ABU1ALH6_9BACT</name>
<evidence type="ECO:0000256" key="2">
    <source>
        <dbReference type="SAM" id="SignalP"/>
    </source>
</evidence>
<dbReference type="InterPro" id="IPR051532">
    <property type="entry name" value="Ester_Hydrolysis_Enzymes"/>
</dbReference>
<dbReference type="PANTHER" id="PTHR30383">
    <property type="entry name" value="THIOESTERASE 1/PROTEASE 1/LYSOPHOSPHOLIPASE L1"/>
    <property type="match status" value="1"/>
</dbReference>
<keyword evidence="5" id="KW-1185">Reference proteome</keyword>
<keyword evidence="4" id="KW-0378">Hydrolase</keyword>
<proteinExistence type="predicted"/>
<dbReference type="RefSeq" id="WP_308986100.1">
    <property type="nucleotide sequence ID" value="NZ_JARXIC010000028.1"/>
</dbReference>
<evidence type="ECO:0000313" key="5">
    <source>
        <dbReference type="Proteomes" id="UP001243717"/>
    </source>
</evidence>
<dbReference type="EMBL" id="JARXIC010000028">
    <property type="protein sequence ID" value="MDQ8195650.1"/>
    <property type="molecule type" value="Genomic_DNA"/>
</dbReference>
<protein>
    <submittedName>
        <fullName evidence="4">SGNH/GDSL hydrolase family protein</fullName>
    </submittedName>
</protein>
<gene>
    <name evidence="4" type="ORF">QEH59_14545</name>
</gene>
<comment type="caution">
    <text evidence="4">The sequence shown here is derived from an EMBL/GenBank/DDBJ whole genome shotgun (WGS) entry which is preliminary data.</text>
</comment>
<feature type="domain" description="SGNH hydrolase-type esterase" evidence="3">
    <location>
        <begin position="57"/>
        <end position="237"/>
    </location>
</feature>
<feature type="region of interest" description="Disordered" evidence="1">
    <location>
        <begin position="130"/>
        <end position="149"/>
    </location>
</feature>
<dbReference type="InterPro" id="IPR036514">
    <property type="entry name" value="SGNH_hydro_sf"/>
</dbReference>
<dbReference type="CDD" id="cd00229">
    <property type="entry name" value="SGNH_hydrolase"/>
    <property type="match status" value="1"/>
</dbReference>
<reference evidence="4 5" key="1">
    <citation type="submission" date="2023-04" db="EMBL/GenBank/DDBJ databases">
        <title>A novel bacteria isolated from coastal sediment.</title>
        <authorList>
            <person name="Liu X.-J."/>
            <person name="Du Z.-J."/>
        </authorList>
    </citation>
    <scope>NUCLEOTIDE SEQUENCE [LARGE SCALE GENOMIC DNA]</scope>
    <source>
        <strain evidence="4 5">SDUM461004</strain>
    </source>
</reference>
<dbReference type="InterPro" id="IPR013830">
    <property type="entry name" value="SGNH_hydro"/>
</dbReference>
<sequence length="257" mass="28827">MITRNRIKQFAAGVTVLLCACTFSLHGVPEVGSDAEFDRKTDWTFTPDAALPNVLILGDSISIGYTRQVRELLQGKANVYRPMSDDGTHPRNCFGTDVGLKICQPMLQAHQWDVIHFNWGLHDLKHVKQAHTNQKSNDPKDPQQSTPQEYDQNLREIVRELRKSDARLIFATTTPVVPGTLNPLRTPEAPVEYNAIAVKIMAENQIRVNDLHAYCLPNLAEWQKPMNVHFKPKGSQAIAERVAAVISEELANKGRSL</sequence>
<accession>A0ABU1ALH6</accession>
<dbReference type="PROSITE" id="PS51257">
    <property type="entry name" value="PROKAR_LIPOPROTEIN"/>
    <property type="match status" value="1"/>
</dbReference>
<evidence type="ECO:0000313" key="4">
    <source>
        <dbReference type="EMBL" id="MDQ8195650.1"/>
    </source>
</evidence>
<dbReference type="Proteomes" id="UP001243717">
    <property type="component" value="Unassembled WGS sequence"/>
</dbReference>
<evidence type="ECO:0000256" key="1">
    <source>
        <dbReference type="SAM" id="MobiDB-lite"/>
    </source>
</evidence>
<organism evidence="4 5">
    <name type="scientific">Thalassobacterium sedimentorum</name>
    <dbReference type="NCBI Taxonomy" id="3041258"/>
    <lineage>
        <taxon>Bacteria</taxon>
        <taxon>Pseudomonadati</taxon>
        <taxon>Verrucomicrobiota</taxon>
        <taxon>Opitutia</taxon>
        <taxon>Puniceicoccales</taxon>
        <taxon>Coraliomargaritaceae</taxon>
        <taxon>Thalassobacterium</taxon>
    </lineage>
</organism>
<evidence type="ECO:0000259" key="3">
    <source>
        <dbReference type="Pfam" id="PF13472"/>
    </source>
</evidence>
<feature type="signal peptide" evidence="2">
    <location>
        <begin position="1"/>
        <end position="27"/>
    </location>
</feature>
<dbReference type="SUPFAM" id="SSF52266">
    <property type="entry name" value="SGNH hydrolase"/>
    <property type="match status" value="1"/>
</dbReference>
<keyword evidence="2" id="KW-0732">Signal</keyword>
<dbReference type="GO" id="GO:0016787">
    <property type="term" value="F:hydrolase activity"/>
    <property type="evidence" value="ECO:0007669"/>
    <property type="project" value="UniProtKB-KW"/>
</dbReference>